<protein>
    <submittedName>
        <fullName evidence="3">XdhC family protein</fullName>
    </submittedName>
</protein>
<dbReference type="RefSeq" id="WP_186907371.1">
    <property type="nucleotide sequence ID" value="NZ_JACOPP010000007.1"/>
</dbReference>
<keyword evidence="4" id="KW-1185">Reference proteome</keyword>
<dbReference type="InterPro" id="IPR052698">
    <property type="entry name" value="MoCofactor_Util/Proc"/>
</dbReference>
<reference evidence="3" key="1">
    <citation type="submission" date="2020-08" db="EMBL/GenBank/DDBJ databases">
        <title>Genome public.</title>
        <authorList>
            <person name="Liu C."/>
            <person name="Sun Q."/>
        </authorList>
    </citation>
    <scope>NUCLEOTIDE SEQUENCE</scope>
    <source>
        <strain evidence="3">NSJ-51</strain>
    </source>
</reference>
<evidence type="ECO:0000259" key="1">
    <source>
        <dbReference type="Pfam" id="PF02625"/>
    </source>
</evidence>
<feature type="domain" description="XdhC- CoxI" evidence="1">
    <location>
        <begin position="162"/>
        <end position="222"/>
    </location>
</feature>
<evidence type="ECO:0000313" key="3">
    <source>
        <dbReference type="EMBL" id="MBC5733474.1"/>
    </source>
</evidence>
<organism evidence="3 4">
    <name type="scientific">Lawsonibacter hominis</name>
    <dbReference type="NCBI Taxonomy" id="2763053"/>
    <lineage>
        <taxon>Bacteria</taxon>
        <taxon>Bacillati</taxon>
        <taxon>Bacillota</taxon>
        <taxon>Clostridia</taxon>
        <taxon>Eubacteriales</taxon>
        <taxon>Oscillospiraceae</taxon>
        <taxon>Lawsonibacter</taxon>
    </lineage>
</organism>
<feature type="domain" description="XdhC Rossmann" evidence="2">
    <location>
        <begin position="4"/>
        <end position="145"/>
    </location>
</feature>
<evidence type="ECO:0000313" key="4">
    <source>
        <dbReference type="Proteomes" id="UP000661435"/>
    </source>
</evidence>
<name>A0A8J6MA91_9FIRM</name>
<dbReference type="PANTHER" id="PTHR30388">
    <property type="entry name" value="ALDEHYDE OXIDOREDUCTASE MOLYBDENUM COFACTOR ASSEMBLY PROTEIN"/>
    <property type="match status" value="1"/>
</dbReference>
<proteinExistence type="predicted"/>
<gene>
    <name evidence="3" type="ORF">H8S57_07010</name>
</gene>
<dbReference type="Gene3D" id="3.40.50.720">
    <property type="entry name" value="NAD(P)-binding Rossmann-like Domain"/>
    <property type="match status" value="1"/>
</dbReference>
<evidence type="ECO:0000259" key="2">
    <source>
        <dbReference type="Pfam" id="PF13478"/>
    </source>
</evidence>
<comment type="caution">
    <text evidence="3">The sequence shown here is derived from an EMBL/GenBank/DDBJ whole genome shotgun (WGS) entry which is preliminary data.</text>
</comment>
<dbReference type="InterPro" id="IPR027051">
    <property type="entry name" value="XdhC_Rossmann_dom"/>
</dbReference>
<dbReference type="InterPro" id="IPR003777">
    <property type="entry name" value="XdhC_CoxI"/>
</dbReference>
<dbReference type="Pfam" id="PF02625">
    <property type="entry name" value="XdhC_CoxI"/>
    <property type="match status" value="1"/>
</dbReference>
<dbReference type="Proteomes" id="UP000661435">
    <property type="component" value="Unassembled WGS sequence"/>
</dbReference>
<dbReference type="EMBL" id="JACOPP010000007">
    <property type="protein sequence ID" value="MBC5733474.1"/>
    <property type="molecule type" value="Genomic_DNA"/>
</dbReference>
<accession>A0A8J6MA91</accession>
<dbReference type="AlphaFoldDB" id="A0A8J6MA91"/>
<dbReference type="Pfam" id="PF13478">
    <property type="entry name" value="XdhC_C"/>
    <property type="match status" value="1"/>
</dbReference>
<sequence>MERLILCGGGHVSLQVAQIAQRLDFALAVIDDRPEFANPDRFPMARVLCMPFLEALDQLGGGAQDYYVILTRGHVFDRTCLEWVLRHERAYVGMIGSRIKVAAVMTALEEAGWPRSVLEQVYSPIGLEIGAQTPAEIAVSIAAELIQVRARLGPGAVRPPEGPGVLCTIVKKSGSAPRGVGTWMLVRPDGQSVGTVGGGAVEHQVTLDAQALWRDGAGPLRKHYDLSHAAAELGMVCGGKIDVEFEVRR</sequence>
<dbReference type="PANTHER" id="PTHR30388:SF6">
    <property type="entry name" value="XANTHINE DEHYDROGENASE SUBUNIT A-RELATED"/>
    <property type="match status" value="1"/>
</dbReference>